<evidence type="ECO:0000256" key="2">
    <source>
        <dbReference type="PIRSR" id="PIRSR605511-1"/>
    </source>
</evidence>
<sequence length="312" mass="33979">MSSAVHRSPGQLLVDARHRLGECALWCERRQALWWTDLEGAALQRWDSASGAVSRWPMPDRVGSFAFCEDPDLLLLGLAGGIALHRLSTGTTSALVPVEPGVATTRINDGRCDHEGRFVFGMYNQTDDEGPIGGWYRVHADLTVEPLPLPLTGVANSTCFSPDGRRLYHTDSPGRTVWCRDYHADGRIGPPEVFLRLDASEGYPDGSCVDASGGVWTACWQGHAVRRHDDQGRLTDVVDLPAPNITCPAFGGASLDQLFLTSARKGMDEAALAAWPGSGGVFRAATRHRGLAERRFEVRVGVSPADQRHVQR</sequence>
<comment type="similarity">
    <text evidence="1">Belongs to the SMP-30/CGR1 family.</text>
</comment>
<feature type="binding site" evidence="3">
    <location>
        <position position="106"/>
    </location>
    <ligand>
        <name>substrate</name>
    </ligand>
</feature>
<feature type="binding site" evidence="3">
    <location>
        <position position="205"/>
    </location>
    <ligand>
        <name>a divalent metal cation</name>
        <dbReference type="ChEBI" id="CHEBI:60240"/>
    </ligand>
</feature>
<dbReference type="InterPro" id="IPR013658">
    <property type="entry name" value="SGL"/>
</dbReference>
<accession>A0A4Q7LS38</accession>
<gene>
    <name evidence="5" type="ORF">EV685_1217</name>
</gene>
<feature type="binding site" evidence="3">
    <location>
        <position position="22"/>
    </location>
    <ligand>
        <name>a divalent metal cation</name>
        <dbReference type="ChEBI" id="CHEBI:60240"/>
    </ligand>
</feature>
<dbReference type="InterPro" id="IPR011042">
    <property type="entry name" value="6-blade_b-propeller_TolB-like"/>
</dbReference>
<dbReference type="PANTHER" id="PTHR10907:SF47">
    <property type="entry name" value="REGUCALCIN"/>
    <property type="match status" value="1"/>
</dbReference>
<dbReference type="OrthoDB" id="9775406at2"/>
<comment type="caution">
    <text evidence="5">The sequence shown here is derived from an EMBL/GenBank/DDBJ whole genome shotgun (WGS) entry which is preliminary data.</text>
</comment>
<dbReference type="GO" id="GO:0005509">
    <property type="term" value="F:calcium ion binding"/>
    <property type="evidence" value="ECO:0007669"/>
    <property type="project" value="TreeGrafter"/>
</dbReference>
<dbReference type="Pfam" id="PF08450">
    <property type="entry name" value="SGL"/>
    <property type="match status" value="1"/>
</dbReference>
<feature type="binding site" evidence="3">
    <location>
        <position position="156"/>
    </location>
    <ligand>
        <name>a divalent metal cation</name>
        <dbReference type="ChEBI" id="CHEBI:60240"/>
    </ligand>
</feature>
<dbReference type="RefSeq" id="WP_130481114.1">
    <property type="nucleotide sequence ID" value="NZ_SGWV01000008.1"/>
</dbReference>
<dbReference type="GO" id="GO:0019853">
    <property type="term" value="P:L-ascorbic acid biosynthetic process"/>
    <property type="evidence" value="ECO:0007669"/>
    <property type="project" value="TreeGrafter"/>
</dbReference>
<dbReference type="PRINTS" id="PR01790">
    <property type="entry name" value="SMP30FAMILY"/>
</dbReference>
<reference evidence="5 6" key="1">
    <citation type="submission" date="2019-02" db="EMBL/GenBank/DDBJ databases">
        <title>Genomic Encyclopedia of Type Strains, Phase IV (KMG-IV): sequencing the most valuable type-strain genomes for metagenomic binning, comparative biology and taxonomic classification.</title>
        <authorList>
            <person name="Goeker M."/>
        </authorList>
    </citation>
    <scope>NUCLEOTIDE SEQUENCE [LARGE SCALE GENOMIC DNA]</scope>
    <source>
        <strain evidence="5 6">DSM 10617</strain>
    </source>
</reference>
<dbReference type="SUPFAM" id="SSF63829">
    <property type="entry name" value="Calcium-dependent phosphotriesterase"/>
    <property type="match status" value="1"/>
</dbReference>
<organism evidence="5 6">
    <name type="scientific">Sphaerotilus mobilis</name>
    <dbReference type="NCBI Taxonomy" id="47994"/>
    <lineage>
        <taxon>Bacteria</taxon>
        <taxon>Pseudomonadati</taxon>
        <taxon>Pseudomonadota</taxon>
        <taxon>Betaproteobacteria</taxon>
        <taxon>Burkholderiales</taxon>
        <taxon>Sphaerotilaceae</taxon>
        <taxon>Sphaerotilus</taxon>
    </lineage>
</organism>
<feature type="binding site" evidence="3">
    <location>
        <position position="108"/>
    </location>
    <ligand>
        <name>substrate</name>
    </ligand>
</feature>
<dbReference type="Proteomes" id="UP000293433">
    <property type="component" value="Unassembled WGS sequence"/>
</dbReference>
<feature type="domain" description="SMP-30/Gluconolactonase/LRE-like region" evidence="4">
    <location>
        <begin position="20"/>
        <end position="264"/>
    </location>
</feature>
<evidence type="ECO:0000259" key="4">
    <source>
        <dbReference type="Pfam" id="PF08450"/>
    </source>
</evidence>
<feature type="active site" description="Proton donor/acceptor" evidence="2">
    <location>
        <position position="205"/>
    </location>
</feature>
<dbReference type="EMBL" id="SGWV01000008">
    <property type="protein sequence ID" value="RZS56668.1"/>
    <property type="molecule type" value="Genomic_DNA"/>
</dbReference>
<dbReference type="InterPro" id="IPR005511">
    <property type="entry name" value="SMP-30"/>
</dbReference>
<comment type="cofactor">
    <cofactor evidence="3">
        <name>Zn(2+)</name>
        <dbReference type="ChEBI" id="CHEBI:29105"/>
    </cofactor>
    <text evidence="3">Binds 1 divalent metal cation per subunit.</text>
</comment>
<evidence type="ECO:0000256" key="3">
    <source>
        <dbReference type="PIRSR" id="PIRSR605511-2"/>
    </source>
</evidence>
<keyword evidence="6" id="KW-1185">Reference proteome</keyword>
<keyword evidence="3" id="KW-0862">Zinc</keyword>
<dbReference type="Gene3D" id="2.120.10.30">
    <property type="entry name" value="TolB, C-terminal domain"/>
    <property type="match status" value="1"/>
</dbReference>
<dbReference type="AlphaFoldDB" id="A0A4Q7LS38"/>
<evidence type="ECO:0000313" key="6">
    <source>
        <dbReference type="Proteomes" id="UP000293433"/>
    </source>
</evidence>
<dbReference type="GO" id="GO:0004341">
    <property type="term" value="F:gluconolactonase activity"/>
    <property type="evidence" value="ECO:0007669"/>
    <property type="project" value="TreeGrafter"/>
</dbReference>
<dbReference type="PANTHER" id="PTHR10907">
    <property type="entry name" value="REGUCALCIN"/>
    <property type="match status" value="1"/>
</dbReference>
<evidence type="ECO:0000256" key="1">
    <source>
        <dbReference type="ARBA" id="ARBA00008853"/>
    </source>
</evidence>
<evidence type="ECO:0000313" key="5">
    <source>
        <dbReference type="EMBL" id="RZS56668.1"/>
    </source>
</evidence>
<keyword evidence="3" id="KW-0479">Metal-binding</keyword>
<proteinExistence type="inferred from homology"/>
<name>A0A4Q7LS38_9BURK</name>
<protein>
    <submittedName>
        <fullName evidence="5">L-arabinonolactonase</fullName>
    </submittedName>
</protein>